<accession>A0A177KLA3</accession>
<dbReference type="InterPro" id="IPR041578">
    <property type="entry name" value="PIN_8"/>
</dbReference>
<sequence>MKEWEAYFHQPKPVNELIKSALIVVDTNVLLAAYQWREVTVNEMVNALEKLSNEKRLRIPLQVIQEFSKNRPQQLIQRINDIETLISGLQSHKSLNQKVPMLEGKEVYEEAIKLQEQYNKATKDYKDGLIKLRYNLKGLFSKDSYLESLKEIIDKSFFSPGEQESVDKLIEKAQKRFKDKIPPGFKDSEKEENNAGDFIIWDFIMKLQSDVIFISGDKKTDWVYSDGKKNPISARRELVEEFYRETGGKDFVHLSPKEFITLLNPEVSEEVKEDLSTELSSNDVESEKHGKIPLRTWISNLLFEYDPMWVVYDQDTQTDEYVPEAWRIYDFIENGNFENDEEFNAEVRNILQASFGTDVVISVERFQEMLRTLYVRAVFEKIRNTRKSRNRFANITE</sequence>
<dbReference type="Gene3D" id="3.40.50.1010">
    <property type="entry name" value="5'-nuclease"/>
    <property type="match status" value="1"/>
</dbReference>
<name>A0A177KLA3_9BACI</name>
<dbReference type="RefSeq" id="WP_063975388.1">
    <property type="nucleotide sequence ID" value="NZ_LQWZ01000035.1"/>
</dbReference>
<feature type="domain" description="PIN like" evidence="1">
    <location>
        <begin position="22"/>
        <end position="237"/>
    </location>
</feature>
<evidence type="ECO:0000313" key="3">
    <source>
        <dbReference type="Proteomes" id="UP000077271"/>
    </source>
</evidence>
<protein>
    <recommendedName>
        <fullName evidence="1">PIN like domain-containing protein</fullName>
    </recommendedName>
</protein>
<dbReference type="EMBL" id="LQWZ01000035">
    <property type="protein sequence ID" value="OAH53887.1"/>
    <property type="molecule type" value="Genomic_DNA"/>
</dbReference>
<evidence type="ECO:0000313" key="2">
    <source>
        <dbReference type="EMBL" id="OAH53887.1"/>
    </source>
</evidence>
<dbReference type="OrthoDB" id="9758182at2"/>
<organism evidence="2 3">
    <name type="scientific">Domibacillus aminovorans</name>
    <dbReference type="NCBI Taxonomy" id="29332"/>
    <lineage>
        <taxon>Bacteria</taxon>
        <taxon>Bacillati</taxon>
        <taxon>Bacillota</taxon>
        <taxon>Bacilli</taxon>
        <taxon>Bacillales</taxon>
        <taxon>Bacillaceae</taxon>
        <taxon>Domibacillus</taxon>
    </lineage>
</organism>
<dbReference type="Pfam" id="PF18476">
    <property type="entry name" value="PIN_8"/>
    <property type="match status" value="1"/>
</dbReference>
<comment type="caution">
    <text evidence="2">The sequence shown here is derived from an EMBL/GenBank/DDBJ whole genome shotgun (WGS) entry which is preliminary data.</text>
</comment>
<dbReference type="SUPFAM" id="SSF88723">
    <property type="entry name" value="PIN domain-like"/>
    <property type="match status" value="1"/>
</dbReference>
<dbReference type="AlphaFoldDB" id="A0A177KLA3"/>
<dbReference type="InterPro" id="IPR029060">
    <property type="entry name" value="PIN-like_dom_sf"/>
</dbReference>
<dbReference type="Proteomes" id="UP000077271">
    <property type="component" value="Unassembled WGS sequence"/>
</dbReference>
<gene>
    <name evidence="2" type="ORF">AWH48_11495</name>
</gene>
<reference evidence="2 3" key="1">
    <citation type="submission" date="2016-01" db="EMBL/GenBank/DDBJ databases">
        <title>Investigation of taxonomic status of Bacillus aminovorans.</title>
        <authorList>
            <person name="Verma A."/>
            <person name="Pal Y."/>
            <person name="Krishnamurthi S."/>
        </authorList>
    </citation>
    <scope>NUCLEOTIDE SEQUENCE [LARGE SCALE GENOMIC DNA]</scope>
    <source>
        <strain evidence="2 3">DSM 4337</strain>
    </source>
</reference>
<proteinExistence type="predicted"/>
<evidence type="ECO:0000259" key="1">
    <source>
        <dbReference type="Pfam" id="PF18476"/>
    </source>
</evidence>